<feature type="domain" description="tRNA nucleotidyltransferase/poly(A) polymerase RNA and SrmB- binding" evidence="2">
    <location>
        <begin position="9"/>
        <end position="69"/>
    </location>
</feature>
<protein>
    <submittedName>
        <fullName evidence="3">Poly(A) polymerase</fullName>
        <ecNumber evidence="3">2.7.7.19</ecNumber>
    </submittedName>
</protein>
<dbReference type="AlphaFoldDB" id="A0A7G2JYV1"/>
<name>A0A7G2JYV1_HAEIF</name>
<feature type="domain" description="Polymerase A arginine-rich C-terminal" evidence="1">
    <location>
        <begin position="126"/>
        <end position="166"/>
    </location>
</feature>
<keyword evidence="3" id="KW-0808">Transferase</keyword>
<dbReference type="PANTHER" id="PTHR43051:SF1">
    <property type="entry name" value="POLYNUCLEOTIDE ADENYLYLTRANSFERASE FAMILY PROTEIN"/>
    <property type="match status" value="1"/>
</dbReference>
<dbReference type="EC" id="2.7.7.19" evidence="3"/>
<sequence length="167" mass="19324">IRFMAKLDMFLEKPSEQPIRELAPLLKNIPPARLFDESLKLLQAGQGVKTYRLLRQYGLFEQLFPALSSYFTEKEDSFAERMIVTALSSTDERVADKLRINPAFLFAAFFWYPLREKVEILKNEGGLNNHDAYALAGNEVLDLFCRALAAPRRHTSVIRDIWFLQLQ</sequence>
<dbReference type="Pfam" id="PF12627">
    <property type="entry name" value="PolyA_pol_RNAbd"/>
    <property type="match status" value="1"/>
</dbReference>
<dbReference type="Gene3D" id="1.10.3090.10">
    <property type="entry name" value="cca-adding enzyme, domain 2"/>
    <property type="match status" value="1"/>
</dbReference>
<dbReference type="InterPro" id="IPR025866">
    <property type="entry name" value="PolyA_pol_arg_C_dom"/>
</dbReference>
<evidence type="ECO:0000259" key="2">
    <source>
        <dbReference type="Pfam" id="PF12627"/>
    </source>
</evidence>
<dbReference type="InterPro" id="IPR052191">
    <property type="entry name" value="tRNA_ntf/polyA_polymerase_I"/>
</dbReference>
<gene>
    <name evidence="3" type="primary">pcnB</name>
    <name evidence="3" type="ORF">HAINFHK1212_0097</name>
</gene>
<evidence type="ECO:0000259" key="1">
    <source>
        <dbReference type="Pfam" id="PF12626"/>
    </source>
</evidence>
<proteinExistence type="predicted"/>
<reference evidence="3" key="1">
    <citation type="journal article" date="2010" name="Genomics">
        <title>Tracing phylogenomic events leading to diversity of Haemophilus influenzae and the emergence of Brazilian Purpuric Fever (BPF)-associated clones.</title>
        <authorList>
            <person name="Papazisi L."/>
            <person name="Ratnayake S."/>
            <person name="Remortel B.G."/>
            <person name="Bock G.R."/>
            <person name="Liang W."/>
            <person name="Saeed A.I."/>
            <person name="Liu J."/>
            <person name="Fleischmann R.D."/>
            <person name="Kilian M."/>
            <person name="Peterson S.N."/>
        </authorList>
    </citation>
    <scope>NUCLEOTIDE SEQUENCE [LARGE SCALE GENOMIC DNA]</scope>
    <source>
        <strain evidence="3">HK1212</strain>
    </source>
</reference>
<dbReference type="GO" id="GO:1990817">
    <property type="term" value="F:poly(A) RNA polymerase activity"/>
    <property type="evidence" value="ECO:0007669"/>
    <property type="project" value="UniProtKB-EC"/>
</dbReference>
<accession>A0A7G2JYV1</accession>
<dbReference type="Pfam" id="PF12626">
    <property type="entry name" value="PolyA_pol_arg_C"/>
    <property type="match status" value="1"/>
</dbReference>
<dbReference type="SUPFAM" id="SSF81891">
    <property type="entry name" value="Poly A polymerase C-terminal region-like"/>
    <property type="match status" value="1"/>
</dbReference>
<feature type="non-terminal residue" evidence="3">
    <location>
        <position position="1"/>
    </location>
</feature>
<organism evidence="3">
    <name type="scientific">Haemophilus influenzae HK1212</name>
    <dbReference type="NCBI Taxonomy" id="456482"/>
    <lineage>
        <taxon>Bacteria</taxon>
        <taxon>Pseudomonadati</taxon>
        <taxon>Pseudomonadota</taxon>
        <taxon>Gammaproteobacteria</taxon>
        <taxon>Pasteurellales</taxon>
        <taxon>Pasteurellaceae</taxon>
        <taxon>Haemophilus</taxon>
    </lineage>
</organism>
<comment type="caution">
    <text evidence="3">The sequence shown here is derived from an EMBL/GenBank/DDBJ whole genome shotgun (WGS) entry which is preliminary data.</text>
</comment>
<dbReference type="InterPro" id="IPR032828">
    <property type="entry name" value="PolyA_RNA-bd"/>
</dbReference>
<dbReference type="EMBL" id="ABFC01000696">
    <property type="protein sequence ID" value="EFA28513.1"/>
    <property type="molecule type" value="Genomic_DNA"/>
</dbReference>
<keyword evidence="3" id="KW-0548">Nucleotidyltransferase</keyword>
<dbReference type="PANTHER" id="PTHR43051">
    <property type="entry name" value="POLYNUCLEOTIDE ADENYLYLTRANSFERASE FAMILY PROTEIN"/>
    <property type="match status" value="1"/>
</dbReference>
<evidence type="ECO:0000313" key="3">
    <source>
        <dbReference type="EMBL" id="EFA28513.1"/>
    </source>
</evidence>
<feature type="non-terminal residue" evidence="3">
    <location>
        <position position="167"/>
    </location>
</feature>